<keyword evidence="2" id="KW-1185">Reference proteome</keyword>
<organism evidence="1 2">
    <name type="scientific">Molorchus minor</name>
    <dbReference type="NCBI Taxonomy" id="1323400"/>
    <lineage>
        <taxon>Eukaryota</taxon>
        <taxon>Metazoa</taxon>
        <taxon>Ecdysozoa</taxon>
        <taxon>Arthropoda</taxon>
        <taxon>Hexapoda</taxon>
        <taxon>Insecta</taxon>
        <taxon>Pterygota</taxon>
        <taxon>Neoptera</taxon>
        <taxon>Endopterygota</taxon>
        <taxon>Coleoptera</taxon>
        <taxon>Polyphaga</taxon>
        <taxon>Cucujiformia</taxon>
        <taxon>Chrysomeloidea</taxon>
        <taxon>Cerambycidae</taxon>
        <taxon>Lamiinae</taxon>
        <taxon>Monochamini</taxon>
        <taxon>Molorchus</taxon>
    </lineage>
</organism>
<reference evidence="1" key="1">
    <citation type="journal article" date="2023" name="Insect Mol. Biol.">
        <title>Genome sequencing provides insights into the evolution of gene families encoding plant cell wall-degrading enzymes in longhorned beetles.</title>
        <authorList>
            <person name="Shin N.R."/>
            <person name="Okamura Y."/>
            <person name="Kirsch R."/>
            <person name="Pauchet Y."/>
        </authorList>
    </citation>
    <scope>NUCLEOTIDE SEQUENCE</scope>
    <source>
        <strain evidence="1">MMC_N1</strain>
    </source>
</reference>
<dbReference type="Proteomes" id="UP001162164">
    <property type="component" value="Unassembled WGS sequence"/>
</dbReference>
<comment type="caution">
    <text evidence="1">The sequence shown here is derived from an EMBL/GenBank/DDBJ whole genome shotgun (WGS) entry which is preliminary data.</text>
</comment>
<gene>
    <name evidence="1" type="ORF">NQ317_007003</name>
</gene>
<accession>A0ABQ9JU83</accession>
<dbReference type="EMBL" id="JAPWTJ010000181">
    <property type="protein sequence ID" value="KAJ8981477.1"/>
    <property type="molecule type" value="Genomic_DNA"/>
</dbReference>
<name>A0ABQ9JU83_9CUCU</name>
<sequence>MFTAIMKNTHNETLIIGVRTQPFRVWKHLAFVSSGSKEVFHFPLKYSAFVITTLVSVVILPKKYDISAVEEKGKTPIQECQTVKNTLYRCCKEMFFSRAADG</sequence>
<evidence type="ECO:0000313" key="2">
    <source>
        <dbReference type="Proteomes" id="UP001162164"/>
    </source>
</evidence>
<evidence type="ECO:0000313" key="1">
    <source>
        <dbReference type="EMBL" id="KAJ8981477.1"/>
    </source>
</evidence>
<protein>
    <submittedName>
        <fullName evidence="1">Uncharacterized protein</fullName>
    </submittedName>
</protein>
<proteinExistence type="predicted"/>